<evidence type="ECO:0000313" key="1">
    <source>
        <dbReference type="EMBL" id="EGZ45523.1"/>
    </source>
</evidence>
<dbReference type="AlphaFoldDB" id="G4CRB0"/>
<gene>
    <name evidence="1" type="ORF">HMPREF9370_1620</name>
</gene>
<dbReference type="NCBIfam" id="NF047652">
    <property type="entry name" value="NGO1151_fam"/>
    <property type="match status" value="1"/>
</dbReference>
<dbReference type="EMBL" id="AGAZ01000058">
    <property type="protein sequence ID" value="EGZ45523.1"/>
    <property type="molecule type" value="Genomic_DNA"/>
</dbReference>
<organism evidence="1 2">
    <name type="scientific">Neisseria wadsworthii 9715</name>
    <dbReference type="NCBI Taxonomy" id="1030841"/>
    <lineage>
        <taxon>Bacteria</taxon>
        <taxon>Pseudomonadati</taxon>
        <taxon>Pseudomonadota</taxon>
        <taxon>Betaproteobacteria</taxon>
        <taxon>Neisseriales</taxon>
        <taxon>Neisseriaceae</taxon>
        <taxon>Neisseria</taxon>
    </lineage>
</organism>
<reference evidence="1 2" key="1">
    <citation type="submission" date="2011-06" db="EMBL/GenBank/DDBJ databases">
        <authorList>
            <person name="Muzny D."/>
            <person name="Qin X."/>
            <person name="Deng J."/>
            <person name="Jiang H."/>
            <person name="Liu Y."/>
            <person name="Qu J."/>
            <person name="Song X.-Z."/>
            <person name="Zhang L."/>
            <person name="Thornton R."/>
            <person name="Coyle M."/>
            <person name="Francisco L."/>
            <person name="Jackson L."/>
            <person name="Javaid M."/>
            <person name="Korchina V."/>
            <person name="Kovar C."/>
            <person name="Mata R."/>
            <person name="Mathew T."/>
            <person name="Ngo R."/>
            <person name="Nguyen L."/>
            <person name="Nguyen N."/>
            <person name="Okwuonu G."/>
            <person name="Ongeri F."/>
            <person name="Pham C."/>
            <person name="Simmons D."/>
            <person name="Wilczek-Boney K."/>
            <person name="Hale W."/>
            <person name="Jakkamsetti A."/>
            <person name="Pham P."/>
            <person name="Ruth R."/>
            <person name="San Lucas F."/>
            <person name="Warren J."/>
            <person name="Zhang J."/>
            <person name="Zhao Z."/>
            <person name="Zhou C."/>
            <person name="Zhu D."/>
            <person name="Lee S."/>
            <person name="Bess C."/>
            <person name="Blankenburg K."/>
            <person name="Forbes L."/>
            <person name="Fu Q."/>
            <person name="Gubbala S."/>
            <person name="Hirani K."/>
            <person name="Jayaseelan J.C."/>
            <person name="Lara F."/>
            <person name="Munidasa M."/>
            <person name="Palculict T."/>
            <person name="Patil S."/>
            <person name="Pu L.-L."/>
            <person name="Saada N."/>
            <person name="Tang L."/>
            <person name="Weissenberger G."/>
            <person name="Zhu Y."/>
            <person name="Hemphill L."/>
            <person name="Shang Y."/>
            <person name="Youmans B."/>
            <person name="Ayvaz T."/>
            <person name="Ross M."/>
            <person name="Santibanez J."/>
            <person name="Aqrawi P."/>
            <person name="Gross S."/>
            <person name="Joshi V."/>
            <person name="Fowler G."/>
            <person name="Nazareth L."/>
            <person name="Reid J."/>
            <person name="Worley K."/>
            <person name="Petrosino J."/>
            <person name="Highlander S."/>
            <person name="Gibbs R."/>
        </authorList>
    </citation>
    <scope>NUCLEOTIDE SEQUENCE [LARGE SCALE GENOMIC DNA]</scope>
    <source>
        <strain evidence="1 2">9715</strain>
    </source>
</reference>
<keyword evidence="2" id="KW-1185">Reference proteome</keyword>
<dbReference type="Proteomes" id="UP000005336">
    <property type="component" value="Unassembled WGS sequence"/>
</dbReference>
<dbReference type="HOGENOM" id="CLU_170946_0_0_4"/>
<comment type="caution">
    <text evidence="1">The sequence shown here is derived from an EMBL/GenBank/DDBJ whole genome shotgun (WGS) entry which is preliminary data.</text>
</comment>
<proteinExistence type="predicted"/>
<evidence type="ECO:0000313" key="2">
    <source>
        <dbReference type="Proteomes" id="UP000005336"/>
    </source>
</evidence>
<name>G4CRB0_9NEIS</name>
<dbReference type="STRING" id="1030841.HMPREF9370_1620"/>
<accession>G4CRB0</accession>
<sequence length="84" mass="9745">MMNSLEQRIEFLEEANEVVRMQNRVLSTALKGLIRALPADMAQDTVESIQLAFEDALAELSYEDSPHIDLFHDVTYSFFREKEH</sequence>
<dbReference type="PATRIC" id="fig|1030841.3.peg.1608"/>
<protein>
    <submittedName>
        <fullName evidence="1">Uncharacterized protein</fullName>
    </submittedName>
</protein>